<dbReference type="Gene3D" id="3.40.50.170">
    <property type="entry name" value="Formyl transferase, N-terminal domain"/>
    <property type="match status" value="1"/>
</dbReference>
<proteinExistence type="predicted"/>
<feature type="domain" description="Glucosamine inositolphosphorylceramide transferase 1 N-terminal" evidence="1">
    <location>
        <begin position="310"/>
        <end position="527"/>
    </location>
</feature>
<comment type="caution">
    <text evidence="2">The sequence shown here is derived from an EMBL/GenBank/DDBJ whole genome shotgun (WGS) entry which is preliminary data.</text>
</comment>
<evidence type="ECO:0000259" key="1">
    <source>
        <dbReference type="Pfam" id="PF24793"/>
    </source>
</evidence>
<dbReference type="InterPro" id="IPR056442">
    <property type="entry name" value="GINT1_N"/>
</dbReference>
<dbReference type="RefSeq" id="WP_266010028.1">
    <property type="nucleotide sequence ID" value="NZ_JAPFQP010000001.1"/>
</dbReference>
<accession>A0AAE3MI27</accession>
<evidence type="ECO:0000313" key="2">
    <source>
        <dbReference type="EMBL" id="MCX2718055.1"/>
    </source>
</evidence>
<sequence length="550" mass="64586">MLKIGILIRDFESLRNYELRIINNIIDDENLKLSLLIKDGRKNVKNSHSKKNILLKILSSISLIGKALFDFQCKIENRLYPEKVTVNKEEIINHLHKIPCVNLNPKRTGFFDVFSIKDSEMIREHNLDIILQHEFNNIRGNILESSKYGIWSFHYEDKPINSGVPAGFWEIILKKPSVGITLQKLTSERDGELIIDKTNSNKTRSFVLTNRKILEDSVSLLFKNLKKLKNGDYSPAKSKTYNNPIFKSPDLNNTVKYIFGFYFEILMRQIRKIEKKIFNVRYSCWTLFIGKGVFIESTLFGLKPVNLPKNEFWADPFLFEYKYNHYVFFENYSYLSGKGKISCGRIEKDTVVEICDVLDLDYHLSYPFICKENGEIYLIPDTHENKRLEVYKCIEFPNNWELFSTAFEGEIVFDAHFYQDNKNQKWLFINKSSETTSFDNELYVYRVDSLKLEKIEEHKQNPVIINSKSARNGGSIFKFENEFFRPSQYNADGIYGRGLNINKITKLSLEEYEEENILRVMPNFHKGLIGTHHLHQTEDLFVIDACFRKK</sequence>
<dbReference type="EMBL" id="JAPFQP010000001">
    <property type="protein sequence ID" value="MCX2718055.1"/>
    <property type="molecule type" value="Genomic_DNA"/>
</dbReference>
<dbReference type="InterPro" id="IPR036477">
    <property type="entry name" value="Formyl_transf_N_sf"/>
</dbReference>
<dbReference type="SUPFAM" id="SSF53328">
    <property type="entry name" value="Formyltransferase"/>
    <property type="match status" value="1"/>
</dbReference>
<dbReference type="Proteomes" id="UP001207116">
    <property type="component" value="Unassembled WGS sequence"/>
</dbReference>
<reference evidence="2" key="1">
    <citation type="submission" date="2022-11" db="EMBL/GenBank/DDBJ databases">
        <title>The characterization of three novel Bacteroidetes species and genomic analysis of their roles in tidal elemental geochemical cycles.</title>
        <authorList>
            <person name="Ma K.-J."/>
        </authorList>
    </citation>
    <scope>NUCLEOTIDE SEQUENCE</scope>
    <source>
        <strain evidence="2">M415</strain>
    </source>
</reference>
<protein>
    <recommendedName>
        <fullName evidence="1">Glucosamine inositolphosphorylceramide transferase 1 N-terminal domain-containing protein</fullName>
    </recommendedName>
</protein>
<evidence type="ECO:0000313" key="3">
    <source>
        <dbReference type="Proteomes" id="UP001207116"/>
    </source>
</evidence>
<dbReference type="Pfam" id="PF24793">
    <property type="entry name" value="GINT1_N"/>
    <property type="match status" value="1"/>
</dbReference>
<gene>
    <name evidence="2" type="ORF">OO016_00450</name>
</gene>
<organism evidence="2 3">
    <name type="scientific">Lentiprolixibacter aurantiacus</name>
    <dbReference type="NCBI Taxonomy" id="2993939"/>
    <lineage>
        <taxon>Bacteria</taxon>
        <taxon>Pseudomonadati</taxon>
        <taxon>Bacteroidota</taxon>
        <taxon>Flavobacteriia</taxon>
        <taxon>Flavobacteriales</taxon>
        <taxon>Flavobacteriaceae</taxon>
        <taxon>Lentiprolixibacter</taxon>
    </lineage>
</organism>
<name>A0AAE3MI27_9FLAO</name>
<keyword evidence="3" id="KW-1185">Reference proteome</keyword>
<dbReference type="AlphaFoldDB" id="A0AAE3MI27"/>